<accession>A0A2N5X1L6</accession>
<dbReference type="OrthoDB" id="5611127at2"/>
<reference evidence="2 3" key="1">
    <citation type="submission" date="2018-01" db="EMBL/GenBank/DDBJ databases">
        <title>The draft genome sequence of Halioglobus lutimaris HF004.</title>
        <authorList>
            <person name="Du Z.-J."/>
            <person name="Shi M.-J."/>
        </authorList>
    </citation>
    <scope>NUCLEOTIDE SEQUENCE [LARGE SCALE GENOMIC DNA]</scope>
    <source>
        <strain evidence="2 3">HF004</strain>
    </source>
</reference>
<dbReference type="AlphaFoldDB" id="A0A2N5X1L6"/>
<keyword evidence="3" id="KW-1185">Reference proteome</keyword>
<comment type="caution">
    <text evidence="2">The sequence shown here is derived from an EMBL/GenBank/DDBJ whole genome shotgun (WGS) entry which is preliminary data.</text>
</comment>
<evidence type="ECO:0000256" key="1">
    <source>
        <dbReference type="SAM" id="SignalP"/>
    </source>
</evidence>
<feature type="signal peptide" evidence="1">
    <location>
        <begin position="1"/>
        <end position="19"/>
    </location>
</feature>
<dbReference type="EMBL" id="PKUS01000015">
    <property type="protein sequence ID" value="PLW68385.1"/>
    <property type="molecule type" value="Genomic_DNA"/>
</dbReference>
<dbReference type="Proteomes" id="UP000235005">
    <property type="component" value="Unassembled WGS sequence"/>
</dbReference>
<proteinExistence type="predicted"/>
<dbReference type="RefSeq" id="WP_101518254.1">
    <property type="nucleotide sequence ID" value="NZ_PKUS01000015.1"/>
</dbReference>
<evidence type="ECO:0000313" key="3">
    <source>
        <dbReference type="Proteomes" id="UP000235005"/>
    </source>
</evidence>
<feature type="chain" id="PRO_5014613676" description="DUF560 domain-containing protein" evidence="1">
    <location>
        <begin position="20"/>
        <end position="359"/>
    </location>
</feature>
<keyword evidence="1" id="KW-0732">Signal</keyword>
<gene>
    <name evidence="2" type="ORF">C0039_12660</name>
</gene>
<evidence type="ECO:0008006" key="4">
    <source>
        <dbReference type="Google" id="ProtNLM"/>
    </source>
</evidence>
<name>A0A2N5X1L6_9GAMM</name>
<organism evidence="2 3">
    <name type="scientific">Pseudohalioglobus lutimaris</name>
    <dbReference type="NCBI Taxonomy" id="1737061"/>
    <lineage>
        <taxon>Bacteria</taxon>
        <taxon>Pseudomonadati</taxon>
        <taxon>Pseudomonadota</taxon>
        <taxon>Gammaproteobacteria</taxon>
        <taxon>Cellvibrionales</taxon>
        <taxon>Halieaceae</taxon>
        <taxon>Pseudohalioglobus</taxon>
    </lineage>
</organism>
<sequence>MYVKIWLVLLLLVAGPALAESAPDAVAAADSNAHIDTEDEVLGWEPILPEEEGEAIEEAEAELIQVPWAEDPNDVPVNWVDESHAYATNKAQALTEWMDAFFGDPEYDAEQAESLLRLEIANEWDEEDGNDFSARLRGKVQLPSVSRRLNLVFAGEDGEPETEEERREEERIGLKYKVREGSRSRFDVTLNYSSGNVRPGVRYRSEGRYTELTSFRYVQRLQWDNDESFFTTANYDINQGLDEDSILRWANRVRWGEETDGVEWRTRLALRERKKPESSRPIAVSYFASINGETQPEVLTKNYRLGVLWRRQVYRDFLFAEIEPAFNYRRRNLDVEREGVWSIVLRLEIALQRDLRRVR</sequence>
<evidence type="ECO:0000313" key="2">
    <source>
        <dbReference type="EMBL" id="PLW68385.1"/>
    </source>
</evidence>
<protein>
    <recommendedName>
        <fullName evidence="4">DUF560 domain-containing protein</fullName>
    </recommendedName>
</protein>